<keyword evidence="2" id="KW-1185">Reference proteome</keyword>
<protein>
    <submittedName>
        <fullName evidence="1">Uncharacterized protein</fullName>
    </submittedName>
</protein>
<dbReference type="Pfam" id="PF20339">
    <property type="entry name" value="DUF6634"/>
    <property type="match status" value="1"/>
</dbReference>
<evidence type="ECO:0000313" key="2">
    <source>
        <dbReference type="Proteomes" id="UP001156691"/>
    </source>
</evidence>
<dbReference type="InterPro" id="IPR046574">
    <property type="entry name" value="DUF6634"/>
</dbReference>
<reference evidence="2" key="1">
    <citation type="journal article" date="2019" name="Int. J. Syst. Evol. Microbiol.">
        <title>The Global Catalogue of Microorganisms (GCM) 10K type strain sequencing project: providing services to taxonomists for standard genome sequencing and annotation.</title>
        <authorList>
            <consortium name="The Broad Institute Genomics Platform"/>
            <consortium name="The Broad Institute Genome Sequencing Center for Infectious Disease"/>
            <person name="Wu L."/>
            <person name="Ma J."/>
        </authorList>
    </citation>
    <scope>NUCLEOTIDE SEQUENCE [LARGE SCALE GENOMIC DNA]</scope>
    <source>
        <strain evidence="2">NBRC 112416</strain>
    </source>
</reference>
<gene>
    <name evidence="1" type="ORF">GCM10010862_38190</name>
</gene>
<proteinExistence type="predicted"/>
<dbReference type="Proteomes" id="UP001156691">
    <property type="component" value="Unassembled WGS sequence"/>
</dbReference>
<name>A0ABQ5WAH9_9HYPH</name>
<evidence type="ECO:0000313" key="1">
    <source>
        <dbReference type="EMBL" id="GLQ56560.1"/>
    </source>
</evidence>
<sequence length="92" mass="9923">MDLSEKIIRLATDLNAIAQGKGPTAEDLAQAPLLLNWSSISVPSIALTGLVLEHPKLGTTRVTTSLVYALCPDLTWARTLSRYYSLGPRDTA</sequence>
<comment type="caution">
    <text evidence="1">The sequence shown here is derived from an EMBL/GenBank/DDBJ whole genome shotgun (WGS) entry which is preliminary data.</text>
</comment>
<accession>A0ABQ5WAH9</accession>
<dbReference type="EMBL" id="BSNS01000020">
    <property type="protein sequence ID" value="GLQ56560.1"/>
    <property type="molecule type" value="Genomic_DNA"/>
</dbReference>
<dbReference type="RefSeq" id="WP_284341959.1">
    <property type="nucleotide sequence ID" value="NZ_BSNS01000020.1"/>
</dbReference>
<organism evidence="1 2">
    <name type="scientific">Devosia nitrariae</name>
    <dbReference type="NCBI Taxonomy" id="2071872"/>
    <lineage>
        <taxon>Bacteria</taxon>
        <taxon>Pseudomonadati</taxon>
        <taxon>Pseudomonadota</taxon>
        <taxon>Alphaproteobacteria</taxon>
        <taxon>Hyphomicrobiales</taxon>
        <taxon>Devosiaceae</taxon>
        <taxon>Devosia</taxon>
    </lineage>
</organism>